<reference evidence="2" key="1">
    <citation type="journal article" date="2020" name="Nature">
        <title>Giant virus diversity and host interactions through global metagenomics.</title>
        <authorList>
            <person name="Schulz F."/>
            <person name="Roux S."/>
            <person name="Paez-Espino D."/>
            <person name="Jungbluth S."/>
            <person name="Walsh D.A."/>
            <person name="Denef V.J."/>
            <person name="McMahon K.D."/>
            <person name="Konstantinidis K.T."/>
            <person name="Eloe-Fadrosh E.A."/>
            <person name="Kyrpides N.C."/>
            <person name="Woyke T."/>
        </authorList>
    </citation>
    <scope>NUCLEOTIDE SEQUENCE</scope>
    <source>
        <strain evidence="2">GVMAG-S-1016713-123</strain>
    </source>
</reference>
<protein>
    <recommendedName>
        <fullName evidence="3">CPW-WPC domain-containing protein</fullName>
    </recommendedName>
</protein>
<sequence length="116" mass="12834">MADFKKTLLMVAVVVLIISLIFLGVMMSSKSKDAKWPPKVAECPDFWQEMSGKKPNGDDFVKCNNIHNLGKSSCKKDMDFSSTTWAGSEGECRKSTWAKGCDITWDGVTNNSTICD</sequence>
<proteinExistence type="predicted"/>
<dbReference type="AlphaFoldDB" id="A0A6C0LTK4"/>
<accession>A0A6C0LTK4</accession>
<evidence type="ECO:0000313" key="2">
    <source>
        <dbReference type="EMBL" id="QHU34186.1"/>
    </source>
</evidence>
<dbReference type="EMBL" id="MN740567">
    <property type="protein sequence ID" value="QHU34186.1"/>
    <property type="molecule type" value="Genomic_DNA"/>
</dbReference>
<evidence type="ECO:0000256" key="1">
    <source>
        <dbReference type="SAM" id="Phobius"/>
    </source>
</evidence>
<organism evidence="2">
    <name type="scientific">viral metagenome</name>
    <dbReference type="NCBI Taxonomy" id="1070528"/>
    <lineage>
        <taxon>unclassified sequences</taxon>
        <taxon>metagenomes</taxon>
        <taxon>organismal metagenomes</taxon>
    </lineage>
</organism>
<feature type="transmembrane region" description="Helical" evidence="1">
    <location>
        <begin position="6"/>
        <end position="26"/>
    </location>
</feature>
<keyword evidence="1" id="KW-0472">Membrane</keyword>
<keyword evidence="1" id="KW-0812">Transmembrane</keyword>
<name>A0A6C0LTK4_9ZZZZ</name>
<evidence type="ECO:0008006" key="3">
    <source>
        <dbReference type="Google" id="ProtNLM"/>
    </source>
</evidence>
<keyword evidence="1" id="KW-1133">Transmembrane helix</keyword>